<reference evidence="7 8" key="1">
    <citation type="submission" date="2020-06" db="EMBL/GenBank/DDBJ databases">
        <title>The endosymbiont of the kinetoplastid Bodo saltans is a Paracaedibacter-like alpha-proteobacterium possessing a putative toxin-antitoxin system.</title>
        <authorList>
            <person name="Midha S."/>
            <person name="Rigden D.J."/>
            <person name="Siozios S."/>
            <person name="Hurst G.D.D."/>
            <person name="Jackson A.P."/>
        </authorList>
    </citation>
    <scope>NUCLEOTIDE SEQUENCE [LARGE SCALE GENOMIC DNA]</scope>
    <source>
        <strain evidence="7">Lake Konstanz</strain>
    </source>
</reference>
<dbReference type="PRINTS" id="PR00839">
    <property type="entry name" value="V8PROTEASE"/>
</dbReference>
<dbReference type="EC" id="3.4.21.-" evidence="6"/>
<accession>A0A7L9RS63</accession>
<dbReference type="PANTHER" id="PTHR15462:SF8">
    <property type="entry name" value="SERINE PROTEASE"/>
    <property type="match status" value="1"/>
</dbReference>
<evidence type="ECO:0000256" key="5">
    <source>
        <dbReference type="ARBA" id="ARBA00022825"/>
    </source>
</evidence>
<keyword evidence="5 6" id="KW-0720">Serine protease</keyword>
<dbReference type="InterPro" id="IPR050966">
    <property type="entry name" value="Glutamyl_endopeptidase"/>
</dbReference>
<dbReference type="AlphaFoldDB" id="A0A7L9RS63"/>
<evidence type="ECO:0000313" key="7">
    <source>
        <dbReference type="EMBL" id="QOL19265.1"/>
    </source>
</evidence>
<dbReference type="PANTHER" id="PTHR15462">
    <property type="entry name" value="SERINE PROTEASE"/>
    <property type="match status" value="1"/>
</dbReference>
<evidence type="ECO:0000256" key="2">
    <source>
        <dbReference type="ARBA" id="ARBA00022670"/>
    </source>
</evidence>
<dbReference type="InterPro" id="IPR009003">
    <property type="entry name" value="Peptidase_S1_PA"/>
</dbReference>
<organism evidence="7 8">
    <name type="scientific">Candidatus Bodocaedibacter vickermanii</name>
    <dbReference type="NCBI Taxonomy" id="2741701"/>
    <lineage>
        <taxon>Bacteria</taxon>
        <taxon>Pseudomonadati</taxon>
        <taxon>Pseudomonadota</taxon>
        <taxon>Alphaproteobacteria</taxon>
        <taxon>Holosporales</taxon>
        <taxon>Candidatus Paracaedibacteraceae</taxon>
        <taxon>Candidatus Bodocaedibacter</taxon>
    </lineage>
</organism>
<dbReference type="Gene3D" id="2.40.10.10">
    <property type="entry name" value="Trypsin-like serine proteases"/>
    <property type="match status" value="2"/>
</dbReference>
<dbReference type="RefSeq" id="WP_350332023.1">
    <property type="nucleotide sequence ID" value="NZ_CP054719.1"/>
</dbReference>
<dbReference type="Pfam" id="PF13365">
    <property type="entry name" value="Trypsin_2"/>
    <property type="match status" value="1"/>
</dbReference>
<dbReference type="GO" id="GO:0008236">
    <property type="term" value="F:serine-type peptidase activity"/>
    <property type="evidence" value="ECO:0007669"/>
    <property type="project" value="UniProtKB-KW"/>
</dbReference>
<dbReference type="EMBL" id="CP054719">
    <property type="protein sequence ID" value="QOL19265.1"/>
    <property type="molecule type" value="Genomic_DNA"/>
</dbReference>
<dbReference type="Proteomes" id="UP000594001">
    <property type="component" value="Chromosome"/>
</dbReference>
<evidence type="ECO:0000256" key="4">
    <source>
        <dbReference type="ARBA" id="ARBA00022801"/>
    </source>
</evidence>
<name>A0A7L9RS63_9PROT</name>
<gene>
    <name evidence="7" type="ORF">CPBP_00012</name>
</gene>
<keyword evidence="3" id="KW-0732">Signal</keyword>
<evidence type="ECO:0000313" key="8">
    <source>
        <dbReference type="Proteomes" id="UP000594001"/>
    </source>
</evidence>
<evidence type="ECO:0000256" key="1">
    <source>
        <dbReference type="ARBA" id="ARBA00008764"/>
    </source>
</evidence>
<dbReference type="InterPro" id="IPR008256">
    <property type="entry name" value="Peptidase_S1B"/>
</dbReference>
<dbReference type="InterPro" id="IPR043504">
    <property type="entry name" value="Peptidase_S1_PA_chymotrypsin"/>
</dbReference>
<keyword evidence="8" id="KW-1185">Reference proteome</keyword>
<dbReference type="KEGG" id="pbal:CPBP_00012"/>
<evidence type="ECO:0000256" key="3">
    <source>
        <dbReference type="ARBA" id="ARBA00022729"/>
    </source>
</evidence>
<evidence type="ECO:0000256" key="6">
    <source>
        <dbReference type="RuleBase" id="RU004296"/>
    </source>
</evidence>
<sequence length="446" mass="49850">MRLNKLFLLSVYTVSLCIGWGAPIIGAEIDEPLLKKHRADGSAAVVVIGVAPHSPESDRSTSPYISEYEGKYVHSDHKGIVTISQPKYPKYTGVQNLRLNPKIISELRIDSGNGMPYHLVDFNNLEGPFEGAPRIEIIVDSSNPFTIIDPKESEKKPYSSVGRLEMFFPRGDKESGSSYYGSGAALDKNLVITAAHNFLPPQFNNHPNTGRIRAEEVRFHHMLTTATVSDQHAVRSARVSTHCFIHPEWEKSFNSDYDVALVFLSESLKLNQTQIDELLKLKILNGKEETLRIVGHPNGTIHMSESMGRARWEQTVDSQNIVYHLANTLPGSSGSPIISEDLHVIGTHTMGACEETKGANSGVRMRLELLPFIDNSIRRHQEFLDNMDKVEELQQKERERQEQALIEKGILAGKIEIARGMLIDKMSIATIEKYTGLTEAEIRAIK</sequence>
<keyword evidence="2 6" id="KW-0645">Protease</keyword>
<comment type="similarity">
    <text evidence="1 6">Belongs to the peptidase S1B family.</text>
</comment>
<dbReference type="SUPFAM" id="SSF50494">
    <property type="entry name" value="Trypsin-like serine proteases"/>
    <property type="match status" value="1"/>
</dbReference>
<proteinExistence type="inferred from homology"/>
<dbReference type="GO" id="GO:0006508">
    <property type="term" value="P:proteolysis"/>
    <property type="evidence" value="ECO:0007669"/>
    <property type="project" value="UniProtKB-KW"/>
</dbReference>
<keyword evidence="4 6" id="KW-0378">Hydrolase</keyword>
<protein>
    <recommendedName>
        <fullName evidence="6">Serine protease</fullName>
        <ecNumber evidence="6">3.4.21.-</ecNumber>
    </recommendedName>
</protein>